<evidence type="ECO:0000313" key="3">
    <source>
        <dbReference type="EMBL" id="KAJ6814061.1"/>
    </source>
</evidence>
<dbReference type="GO" id="GO:0006457">
    <property type="term" value="P:protein folding"/>
    <property type="evidence" value="ECO:0007669"/>
    <property type="project" value="TreeGrafter"/>
</dbReference>
<dbReference type="GO" id="GO:0030150">
    <property type="term" value="P:protein import into mitochondrial matrix"/>
    <property type="evidence" value="ECO:0007669"/>
    <property type="project" value="TreeGrafter"/>
</dbReference>
<gene>
    <name evidence="3" type="ORF">M6B38_139210</name>
</gene>
<dbReference type="GO" id="GO:0051087">
    <property type="term" value="F:protein-folding chaperone binding"/>
    <property type="evidence" value="ECO:0007669"/>
    <property type="project" value="TreeGrafter"/>
</dbReference>
<dbReference type="GO" id="GO:0050821">
    <property type="term" value="P:protein stabilization"/>
    <property type="evidence" value="ECO:0007669"/>
    <property type="project" value="TreeGrafter"/>
</dbReference>
<dbReference type="EMBL" id="JANAVB010029819">
    <property type="protein sequence ID" value="KAJ6814061.1"/>
    <property type="molecule type" value="Genomic_DNA"/>
</dbReference>
<keyword evidence="1" id="KW-0479">Metal-binding</keyword>
<comment type="caution">
    <text evidence="3">The sequence shown here is derived from an EMBL/GenBank/DDBJ whole genome shotgun (WGS) entry which is preliminary data.</text>
</comment>
<dbReference type="InterPro" id="IPR007853">
    <property type="entry name" value="Znf_DNL-typ"/>
</dbReference>
<dbReference type="Proteomes" id="UP001140949">
    <property type="component" value="Unassembled WGS sequence"/>
</dbReference>
<protein>
    <recommendedName>
        <fullName evidence="2">DNL-type domain-containing protein</fullName>
    </recommendedName>
</protein>
<dbReference type="PANTHER" id="PTHR20922:SF19">
    <property type="entry name" value="F24J5.3"/>
    <property type="match status" value="1"/>
</dbReference>
<keyword evidence="1" id="KW-0863">Zinc-finger</keyword>
<accession>A0AAX6FDI6</accession>
<proteinExistence type="predicted"/>
<dbReference type="GO" id="GO:0005739">
    <property type="term" value="C:mitochondrion"/>
    <property type="evidence" value="ECO:0007669"/>
    <property type="project" value="TreeGrafter"/>
</dbReference>
<sequence>MAATWSGVWSPPLPHLRLRPPLTGQVHRTNSGMAYSGGPPLRVKPLRIGGKRRVFSCSLCSGNLEEESFGINRDASKEAFFDIKLPRRNLIVQFTCNACGERTQRTVNRLAYERGTVFVQCASCLVNHKLVDNLGLVVEYDLRKEKDPDSDDTKLA</sequence>
<dbReference type="GO" id="GO:0008270">
    <property type="term" value="F:zinc ion binding"/>
    <property type="evidence" value="ECO:0007669"/>
    <property type="project" value="UniProtKB-KW"/>
</dbReference>
<evidence type="ECO:0000256" key="1">
    <source>
        <dbReference type="PROSITE-ProRule" id="PRU00834"/>
    </source>
</evidence>
<evidence type="ECO:0000259" key="2">
    <source>
        <dbReference type="PROSITE" id="PS51501"/>
    </source>
</evidence>
<dbReference type="InterPro" id="IPR024158">
    <property type="entry name" value="Mt_import_TIM15"/>
</dbReference>
<evidence type="ECO:0000313" key="4">
    <source>
        <dbReference type="Proteomes" id="UP001140949"/>
    </source>
</evidence>
<dbReference type="PROSITE" id="PS51501">
    <property type="entry name" value="ZF_DNL"/>
    <property type="match status" value="1"/>
</dbReference>
<name>A0AAX6FDI6_IRIPA</name>
<reference evidence="3" key="1">
    <citation type="journal article" date="2023" name="GigaByte">
        <title>Genome assembly of the bearded iris, Iris pallida Lam.</title>
        <authorList>
            <person name="Bruccoleri R.E."/>
            <person name="Oakeley E.J."/>
            <person name="Faust A.M.E."/>
            <person name="Altorfer M."/>
            <person name="Dessus-Babus S."/>
            <person name="Burckhardt D."/>
            <person name="Oertli M."/>
            <person name="Naumann U."/>
            <person name="Petersen F."/>
            <person name="Wong J."/>
        </authorList>
    </citation>
    <scope>NUCLEOTIDE SEQUENCE</scope>
    <source>
        <strain evidence="3">GSM-AAB239-AS_SAM_17_03QT</strain>
    </source>
</reference>
<organism evidence="3 4">
    <name type="scientific">Iris pallida</name>
    <name type="common">Sweet iris</name>
    <dbReference type="NCBI Taxonomy" id="29817"/>
    <lineage>
        <taxon>Eukaryota</taxon>
        <taxon>Viridiplantae</taxon>
        <taxon>Streptophyta</taxon>
        <taxon>Embryophyta</taxon>
        <taxon>Tracheophyta</taxon>
        <taxon>Spermatophyta</taxon>
        <taxon>Magnoliopsida</taxon>
        <taxon>Liliopsida</taxon>
        <taxon>Asparagales</taxon>
        <taxon>Iridaceae</taxon>
        <taxon>Iridoideae</taxon>
        <taxon>Irideae</taxon>
        <taxon>Iris</taxon>
    </lineage>
</organism>
<keyword evidence="4" id="KW-1185">Reference proteome</keyword>
<reference evidence="3" key="2">
    <citation type="submission" date="2023-04" db="EMBL/GenBank/DDBJ databases">
        <authorList>
            <person name="Bruccoleri R.E."/>
            <person name="Oakeley E.J."/>
            <person name="Faust A.-M."/>
            <person name="Dessus-Babus S."/>
            <person name="Altorfer M."/>
            <person name="Burckhardt D."/>
            <person name="Oertli M."/>
            <person name="Naumann U."/>
            <person name="Petersen F."/>
            <person name="Wong J."/>
        </authorList>
    </citation>
    <scope>NUCLEOTIDE SEQUENCE</scope>
    <source>
        <strain evidence="3">GSM-AAB239-AS_SAM_17_03QT</strain>
        <tissue evidence="3">Leaf</tissue>
    </source>
</reference>
<feature type="domain" description="DNL-type" evidence="2">
    <location>
        <begin position="85"/>
        <end position="156"/>
    </location>
</feature>
<keyword evidence="1" id="KW-0862">Zinc</keyword>
<dbReference type="PANTHER" id="PTHR20922">
    <property type="entry name" value="DNL-TYPE ZINC FINGER PROTEIN"/>
    <property type="match status" value="1"/>
</dbReference>
<dbReference type="AlphaFoldDB" id="A0AAX6FDI6"/>
<dbReference type="Pfam" id="PF05180">
    <property type="entry name" value="zf-DNL"/>
    <property type="match status" value="1"/>
</dbReference>